<name>A0A8J8TQX9_9EURY</name>
<organism evidence="2 3">
    <name type="scientific">Natronococcus pandeyae</name>
    <dbReference type="NCBI Taxonomy" id="2055836"/>
    <lineage>
        <taxon>Archaea</taxon>
        <taxon>Methanobacteriati</taxon>
        <taxon>Methanobacteriota</taxon>
        <taxon>Stenosarchaea group</taxon>
        <taxon>Halobacteria</taxon>
        <taxon>Halobacteriales</taxon>
        <taxon>Natrialbaceae</taxon>
        <taxon>Natronococcus</taxon>
    </lineage>
</organism>
<keyword evidence="3" id="KW-1185">Reference proteome</keyword>
<feature type="domain" description="DUF8048" evidence="1">
    <location>
        <begin position="26"/>
        <end position="125"/>
    </location>
</feature>
<dbReference type="InterPro" id="IPR058361">
    <property type="entry name" value="DUF8048"/>
</dbReference>
<reference evidence="2" key="1">
    <citation type="submission" date="2017-11" db="EMBL/GenBank/DDBJ databases">
        <authorList>
            <person name="Kajale S.C."/>
            <person name="Sharma A."/>
        </authorList>
    </citation>
    <scope>NUCLEOTIDE SEQUENCE</scope>
    <source>
        <strain evidence="2">LS1_42</strain>
    </source>
</reference>
<evidence type="ECO:0000313" key="2">
    <source>
        <dbReference type="EMBL" id="TYL37164.1"/>
    </source>
</evidence>
<proteinExistence type="predicted"/>
<comment type="caution">
    <text evidence="2">The sequence shown here is derived from an EMBL/GenBank/DDBJ whole genome shotgun (WGS) entry which is preliminary data.</text>
</comment>
<accession>A0A8J8TQX9</accession>
<gene>
    <name evidence="2" type="ORF">CV102_18785</name>
</gene>
<dbReference type="RefSeq" id="WP_148859648.1">
    <property type="nucleotide sequence ID" value="NZ_PHNJ01000012.1"/>
</dbReference>
<evidence type="ECO:0000259" key="1">
    <source>
        <dbReference type="Pfam" id="PF26222"/>
    </source>
</evidence>
<dbReference type="AlphaFoldDB" id="A0A8J8TQX9"/>
<sequence>MEIAPGEEVAFDEFVRVCDLVDGYFDETIDEVAVQMPVSRRQLVAILARVQLSGRHRTVENGVQRADVVYQSREETFLWFDDGFWADIGGQHDLDANERRAARAVHRRVIGVVDGDDPRDRDPFVLVGRFGPYKST</sequence>
<dbReference type="Pfam" id="PF26222">
    <property type="entry name" value="DUF8048"/>
    <property type="match status" value="1"/>
</dbReference>
<protein>
    <recommendedName>
        <fullName evidence="1">DUF8048 domain-containing protein</fullName>
    </recommendedName>
</protein>
<evidence type="ECO:0000313" key="3">
    <source>
        <dbReference type="Proteomes" id="UP000766904"/>
    </source>
</evidence>
<dbReference type="OrthoDB" id="199042at2157"/>
<dbReference type="Proteomes" id="UP000766904">
    <property type="component" value="Unassembled WGS sequence"/>
</dbReference>
<dbReference type="EMBL" id="PHNJ01000012">
    <property type="protein sequence ID" value="TYL37164.1"/>
    <property type="molecule type" value="Genomic_DNA"/>
</dbReference>